<name>A0A317CKX4_9GAMM</name>
<proteinExistence type="predicted"/>
<accession>A0A317CKX4</accession>
<sequence length="405" mass="46955">MITEQWKKLGQAITKNADELEQIYYHLEDELDLLQINPGWEFLVEHGLVFGNPHSGYSASSLLLQLGDILALAKQQQVQAPDISEWQENIKRLIKRYHLAKSESDEVGLLSARREIHTNVLVMQNTLDAEVRQLEYFVDNKFGHVSSLKAKQQENEYCIERASRSAKKLTLINDAEINRLCGDDFELMKVFHRKLLPSVKENRERLLATIPRLKSILWEYRRTNQRTQLVQIMHNYLQMGRSISDELLSTQTLGISPFNSVFELPIENSVDMENSAINSDLIDIVKSMREKKYDTPIDESIDLPDGGLVDREGNKMQELPEPLLRPYLTEFIRAVKVSPQSARKFWLSRYEEVVPVGIWIWWLHMVLQQSRDSRLSVVPQFELASDFSANSVVEDLIVNYQVRDE</sequence>
<dbReference type="EMBL" id="QGKL01000014">
    <property type="protein sequence ID" value="PWQ98083.1"/>
    <property type="molecule type" value="Genomic_DNA"/>
</dbReference>
<protein>
    <submittedName>
        <fullName evidence="1">Uncharacterized protein</fullName>
    </submittedName>
</protein>
<comment type="caution">
    <text evidence="1">The sequence shown here is derived from an EMBL/GenBank/DDBJ whole genome shotgun (WGS) entry which is preliminary data.</text>
</comment>
<gene>
    <name evidence="1" type="ORF">DKT75_04775</name>
</gene>
<dbReference type="AlphaFoldDB" id="A0A317CKX4"/>
<evidence type="ECO:0000313" key="1">
    <source>
        <dbReference type="EMBL" id="PWQ98083.1"/>
    </source>
</evidence>
<organism evidence="1 2">
    <name type="scientific">Leucothrix arctica</name>
    <dbReference type="NCBI Taxonomy" id="1481894"/>
    <lineage>
        <taxon>Bacteria</taxon>
        <taxon>Pseudomonadati</taxon>
        <taxon>Pseudomonadota</taxon>
        <taxon>Gammaproteobacteria</taxon>
        <taxon>Thiotrichales</taxon>
        <taxon>Thiotrichaceae</taxon>
        <taxon>Leucothrix</taxon>
    </lineage>
</organism>
<evidence type="ECO:0000313" key="2">
    <source>
        <dbReference type="Proteomes" id="UP000245506"/>
    </source>
</evidence>
<dbReference type="OrthoDB" id="6774771at2"/>
<dbReference type="RefSeq" id="WP_109822297.1">
    <property type="nucleotide sequence ID" value="NZ_QGKL01000014.1"/>
</dbReference>
<keyword evidence="2" id="KW-1185">Reference proteome</keyword>
<reference evidence="1 2" key="1">
    <citation type="submission" date="2018-05" db="EMBL/GenBank/DDBJ databases">
        <title>Leucothrix arctica sp. nov., isolated from Arctic seawater.</title>
        <authorList>
            <person name="Choi A."/>
            <person name="Baek K."/>
        </authorList>
    </citation>
    <scope>NUCLEOTIDE SEQUENCE [LARGE SCALE GENOMIC DNA]</scope>
    <source>
        <strain evidence="1 2">IMCC9719</strain>
    </source>
</reference>
<dbReference type="Proteomes" id="UP000245506">
    <property type="component" value="Unassembled WGS sequence"/>
</dbReference>